<dbReference type="Pfam" id="PF04564">
    <property type="entry name" value="U-box"/>
    <property type="match status" value="1"/>
</dbReference>
<dbReference type="GO" id="GO:0016567">
    <property type="term" value="P:protein ubiquitination"/>
    <property type="evidence" value="ECO:0007669"/>
    <property type="project" value="UniProtKB-UniRule"/>
</dbReference>
<dbReference type="InterPro" id="IPR016024">
    <property type="entry name" value="ARM-type_fold"/>
</dbReference>
<dbReference type="CDD" id="cd16664">
    <property type="entry name" value="RING-Ubox_PUB"/>
    <property type="match status" value="1"/>
</dbReference>
<comment type="catalytic activity">
    <reaction evidence="1 5">
        <text>S-ubiquitinyl-[E2 ubiquitin-conjugating enzyme]-L-cysteine + [acceptor protein]-L-lysine = [E2 ubiquitin-conjugating enzyme]-L-cysteine + N(6)-ubiquitinyl-[acceptor protein]-L-lysine.</text>
        <dbReference type="EC" id="2.3.2.27"/>
    </reaction>
</comment>
<dbReference type="PANTHER" id="PTHR22849:SF61">
    <property type="entry name" value="U-BOX DOMAIN-CONTAINING PROTEIN 21"/>
    <property type="match status" value="1"/>
</dbReference>
<gene>
    <name evidence="7" type="ORF">FNV43_RR13952</name>
</gene>
<evidence type="ECO:0000256" key="5">
    <source>
        <dbReference type="RuleBase" id="RU369093"/>
    </source>
</evidence>
<dbReference type="SUPFAM" id="SSF57850">
    <property type="entry name" value="RING/U-box"/>
    <property type="match status" value="1"/>
</dbReference>
<dbReference type="InterPro" id="IPR013083">
    <property type="entry name" value="Znf_RING/FYVE/PHD"/>
</dbReference>
<evidence type="ECO:0000256" key="4">
    <source>
        <dbReference type="ARBA" id="ARBA00022786"/>
    </source>
</evidence>
<dbReference type="PANTHER" id="PTHR22849">
    <property type="entry name" value="WDSAM1 PROTEIN"/>
    <property type="match status" value="1"/>
</dbReference>
<dbReference type="InterPro" id="IPR003613">
    <property type="entry name" value="Ubox_domain"/>
</dbReference>
<dbReference type="Gene3D" id="3.30.40.10">
    <property type="entry name" value="Zinc/RING finger domain, C3HC4 (zinc finger)"/>
    <property type="match status" value="1"/>
</dbReference>
<dbReference type="AlphaFoldDB" id="A0A8K0MFU6"/>
<proteinExistence type="predicted"/>
<dbReference type="FunFam" id="3.30.40.10:FF:000442">
    <property type="entry name" value="RING-type E3 ubiquitin transferase"/>
    <property type="match status" value="1"/>
</dbReference>
<evidence type="ECO:0000313" key="8">
    <source>
        <dbReference type="Proteomes" id="UP000796880"/>
    </source>
</evidence>
<evidence type="ECO:0000256" key="2">
    <source>
        <dbReference type="ARBA" id="ARBA00004906"/>
    </source>
</evidence>
<dbReference type="GO" id="GO:0061630">
    <property type="term" value="F:ubiquitin protein ligase activity"/>
    <property type="evidence" value="ECO:0007669"/>
    <property type="project" value="UniProtKB-UniRule"/>
</dbReference>
<sequence>MIQSWRRIRGKKNKKEKILLGTDLADIAEMVTIPMHFRCPITLDLMKDPVTLSTGITYDRQSIERWIESGNQTCPVTNQVLKSFEAIPNHTIRRMIQDWCVENRSSGFERIPTPRIPLASFQVSEVCERIGFATRRGDSVKCQELVEKLKAWGRESERNKQCMNENAAGYFLSASFEAFSSSSSMEKHVGLLETIVSVLPWMFPIGVESQSHLGSSSSLNCMVGFLRGKDLSARQNTVLVLKELLSLNQSYVDTLAEIEGGVEALVGIIKEPICPAATKASLTSIFYMISSSKSSEKISLRLVEMGLVSLLLDILVDGEKGVCERALGILDGICDCKEGREKAYENALTTPVLVKKLLRISEVATEFLVSVLLKLCKNENGGDDKGSVLVEALQFGAFHKILVILQVGCNERIKEKVTELLKLFNLHRDRLVCIDSSMDFKYLKRPF</sequence>
<dbReference type="PROSITE" id="PS51698">
    <property type="entry name" value="U_BOX"/>
    <property type="match status" value="1"/>
</dbReference>
<dbReference type="InterPro" id="IPR045210">
    <property type="entry name" value="RING-Ubox_PUB"/>
</dbReference>
<keyword evidence="8" id="KW-1185">Reference proteome</keyword>
<dbReference type="Pfam" id="PF25598">
    <property type="entry name" value="ARM_PUB"/>
    <property type="match status" value="1"/>
</dbReference>
<comment type="function">
    <text evidence="5">Functions as an E3 ubiquitin ligase.</text>
</comment>
<keyword evidence="3 5" id="KW-0808">Transferase</keyword>
<dbReference type="Gene3D" id="1.25.10.10">
    <property type="entry name" value="Leucine-rich Repeat Variant"/>
    <property type="match status" value="1"/>
</dbReference>
<dbReference type="InterPro" id="IPR058678">
    <property type="entry name" value="ARM_PUB"/>
</dbReference>
<dbReference type="OrthoDB" id="10064100at2759"/>
<comment type="pathway">
    <text evidence="2 5">Protein modification; protein ubiquitination.</text>
</comment>
<dbReference type="EC" id="2.3.2.27" evidence="5"/>
<evidence type="ECO:0000256" key="1">
    <source>
        <dbReference type="ARBA" id="ARBA00000900"/>
    </source>
</evidence>
<dbReference type="InterPro" id="IPR045185">
    <property type="entry name" value="PUB22/23/24-like"/>
</dbReference>
<evidence type="ECO:0000256" key="3">
    <source>
        <dbReference type="ARBA" id="ARBA00022679"/>
    </source>
</evidence>
<dbReference type="InterPro" id="IPR011989">
    <property type="entry name" value="ARM-like"/>
</dbReference>
<dbReference type="UniPathway" id="UPA00143"/>
<name>A0A8K0MFU6_9ROSA</name>
<organism evidence="7 8">
    <name type="scientific">Rhamnella rubrinervis</name>
    <dbReference type="NCBI Taxonomy" id="2594499"/>
    <lineage>
        <taxon>Eukaryota</taxon>
        <taxon>Viridiplantae</taxon>
        <taxon>Streptophyta</taxon>
        <taxon>Embryophyta</taxon>
        <taxon>Tracheophyta</taxon>
        <taxon>Spermatophyta</taxon>
        <taxon>Magnoliopsida</taxon>
        <taxon>eudicotyledons</taxon>
        <taxon>Gunneridae</taxon>
        <taxon>Pentapetalae</taxon>
        <taxon>rosids</taxon>
        <taxon>fabids</taxon>
        <taxon>Rosales</taxon>
        <taxon>Rhamnaceae</taxon>
        <taxon>rhamnoid group</taxon>
        <taxon>Rhamneae</taxon>
        <taxon>Rhamnella</taxon>
    </lineage>
</organism>
<accession>A0A8K0MFU6</accession>
<dbReference type="EMBL" id="VOIH02000006">
    <property type="protein sequence ID" value="KAF3444262.1"/>
    <property type="molecule type" value="Genomic_DNA"/>
</dbReference>
<dbReference type="SUPFAM" id="SSF48371">
    <property type="entry name" value="ARM repeat"/>
    <property type="match status" value="1"/>
</dbReference>
<evidence type="ECO:0000313" key="7">
    <source>
        <dbReference type="EMBL" id="KAF3444262.1"/>
    </source>
</evidence>
<dbReference type="Proteomes" id="UP000796880">
    <property type="component" value="Unassembled WGS sequence"/>
</dbReference>
<keyword evidence="4 5" id="KW-0833">Ubl conjugation pathway</keyword>
<protein>
    <recommendedName>
        <fullName evidence="5 6">U-box domain-containing protein</fullName>
        <ecNumber evidence="5">2.3.2.27</ecNumber>
    </recommendedName>
    <alternativeName>
        <fullName evidence="5">RING-type E3 ubiquitin transferase PUB</fullName>
    </alternativeName>
</protein>
<dbReference type="SMART" id="SM00504">
    <property type="entry name" value="Ubox"/>
    <property type="match status" value="1"/>
</dbReference>
<evidence type="ECO:0000259" key="6">
    <source>
        <dbReference type="PROSITE" id="PS51698"/>
    </source>
</evidence>
<reference evidence="7" key="1">
    <citation type="submission" date="2020-03" db="EMBL/GenBank/DDBJ databases">
        <title>A high-quality chromosome-level genome assembly of a woody plant with both climbing and erect habits, Rhamnella rubrinervis.</title>
        <authorList>
            <person name="Lu Z."/>
            <person name="Yang Y."/>
            <person name="Zhu X."/>
            <person name="Sun Y."/>
        </authorList>
    </citation>
    <scope>NUCLEOTIDE SEQUENCE</scope>
    <source>
        <strain evidence="7">BYM</strain>
        <tissue evidence="7">Leaf</tissue>
    </source>
</reference>
<feature type="domain" description="U-box" evidence="6">
    <location>
        <begin position="32"/>
        <end position="106"/>
    </location>
</feature>
<comment type="caution">
    <text evidence="7">The sequence shown here is derived from an EMBL/GenBank/DDBJ whole genome shotgun (WGS) entry which is preliminary data.</text>
</comment>